<evidence type="ECO:0000256" key="4">
    <source>
        <dbReference type="RuleBase" id="RU361277"/>
    </source>
</evidence>
<comment type="cofactor">
    <cofactor evidence="4">
        <name>Zn(2+)</name>
        <dbReference type="ChEBI" id="CHEBI:29105"/>
    </cofactor>
</comment>
<dbReference type="PANTHER" id="PTHR43401:SF5">
    <property type="entry name" value="ALCOHOL DEHYDROGENASE-RELATED"/>
    <property type="match status" value="1"/>
</dbReference>
<sequence>MRVAVYEKFAQPLTIQEVPDPAPEKTGVVIRVGATGMCRSDWHGWMGHDPCIRLPHVPGHEIAGVVEETGKEVSLWKKGDRVTLPFVCGCGACPQCASGNHQVCDRQSQPGFTHWGSFAQYVAIDYADVNLVQLPEDIDFVTAASLGCRFSTSFRAIVAQGKVSAGQWVAVHGCGGVGLSAIMIASALGANVVAVDIQKEKLDFAGSVGAVALVNAGEVEDVAGAILDITKGGVHVSVDALGSSNTCFNSIATLRKRGKHLQVGLMLAEHRHPPIPMDKVIANELEILGCHGMQAHEYGAMLEMVCEGKLRPEKLIGKTIGLEDAARELPDMNRFGSVGVIVINEF</sequence>
<evidence type="ECO:0000313" key="9">
    <source>
        <dbReference type="Proteomes" id="UP000221734"/>
    </source>
</evidence>
<reference evidence="8" key="4">
    <citation type="submission" date="2017-10" db="EMBL/GenBank/DDBJ databases">
        <authorList>
            <person name="Banno H."/>
            <person name="Chua N.-H."/>
        </authorList>
    </citation>
    <scope>NUCLEOTIDE SEQUENCE [LARGE SCALE GENOMIC DNA]</scope>
    <source>
        <strain evidence="8">Kuenenia_mbr1_ru-nijmegen</strain>
    </source>
</reference>
<evidence type="ECO:0000256" key="1">
    <source>
        <dbReference type="ARBA" id="ARBA00022723"/>
    </source>
</evidence>
<dbReference type="Proteomes" id="UP000221734">
    <property type="component" value="Chromosome Kuenenia_stuttgartiensis_MBR1"/>
</dbReference>
<dbReference type="Pfam" id="PF00107">
    <property type="entry name" value="ADH_zinc_N"/>
    <property type="match status" value="1"/>
</dbReference>
<dbReference type="CDD" id="cd08260">
    <property type="entry name" value="Zn_ADH6"/>
    <property type="match status" value="1"/>
</dbReference>
<dbReference type="OrthoDB" id="239596at2"/>
<dbReference type="EMBL" id="CP049055">
    <property type="protein sequence ID" value="QII09688.1"/>
    <property type="molecule type" value="Genomic_DNA"/>
</dbReference>
<reference evidence="6" key="2">
    <citation type="submission" date="2006-01" db="EMBL/GenBank/DDBJ databases">
        <authorList>
            <person name="Genoscope"/>
        </authorList>
    </citation>
    <scope>NUCLEOTIDE SEQUENCE</scope>
</reference>
<dbReference type="InterPro" id="IPR050129">
    <property type="entry name" value="Zn_alcohol_dh"/>
</dbReference>
<organism evidence="6">
    <name type="scientific">Kuenenia stuttgartiensis</name>
    <dbReference type="NCBI Taxonomy" id="174633"/>
    <lineage>
        <taxon>Bacteria</taxon>
        <taxon>Pseudomonadati</taxon>
        <taxon>Planctomycetota</taxon>
        <taxon>Candidatus Brocadiia</taxon>
        <taxon>Candidatus Brocadiales</taxon>
        <taxon>Candidatus Brocadiaceae</taxon>
        <taxon>Candidatus Kuenenia</taxon>
    </lineage>
</organism>
<dbReference type="KEGG" id="kst:KSMBR1_1900"/>
<dbReference type="SUPFAM" id="SSF50129">
    <property type="entry name" value="GroES-like"/>
    <property type="match status" value="1"/>
</dbReference>
<dbReference type="InterPro" id="IPR013154">
    <property type="entry name" value="ADH-like_N"/>
</dbReference>
<evidence type="ECO:0000313" key="6">
    <source>
        <dbReference type="EMBL" id="CAJ72922.1"/>
    </source>
</evidence>
<dbReference type="Proteomes" id="UP000501926">
    <property type="component" value="Chromosome"/>
</dbReference>
<keyword evidence="1 4" id="KW-0479">Metal-binding</keyword>
<dbReference type="AlphaFoldDB" id="Q1PY10"/>
<dbReference type="InterPro" id="IPR036291">
    <property type="entry name" value="NAD(P)-bd_dom_sf"/>
</dbReference>
<protein>
    <submittedName>
        <fullName evidence="7">Putative alcohol dehydrogenase</fullName>
    </submittedName>
    <submittedName>
        <fullName evidence="6">Similar to alcohol dehydrogenase</fullName>
        <ecNumber evidence="6 7">1.1.1.1</ecNumber>
    </submittedName>
</protein>
<dbReference type="EMBL" id="LT934425">
    <property type="protein sequence ID" value="SOH04399.1"/>
    <property type="molecule type" value="Genomic_DNA"/>
</dbReference>
<keyword evidence="3 6" id="KW-0560">Oxidoreductase</keyword>
<dbReference type="InterPro" id="IPR002328">
    <property type="entry name" value="ADH_Zn_CS"/>
</dbReference>
<dbReference type="InterPro" id="IPR013149">
    <property type="entry name" value="ADH-like_C"/>
</dbReference>
<dbReference type="SUPFAM" id="SSF51735">
    <property type="entry name" value="NAD(P)-binding Rossmann-fold domains"/>
    <property type="match status" value="1"/>
</dbReference>
<gene>
    <name evidence="6" type="primary">adh</name>
    <name evidence="8" type="synonym">adh_2</name>
    <name evidence="7" type="ORF">KsCSTR_03090</name>
    <name evidence="8" type="ORF">KSMBR1_1900</name>
    <name evidence="6" type="ORF">kustd2177</name>
</gene>
<dbReference type="EMBL" id="CT573072">
    <property type="protein sequence ID" value="CAJ72922.1"/>
    <property type="molecule type" value="Genomic_DNA"/>
</dbReference>
<proteinExistence type="inferred from homology"/>
<keyword evidence="2 4" id="KW-0862">Zinc</keyword>
<dbReference type="PROSITE" id="PS00059">
    <property type="entry name" value="ADH_ZINC"/>
    <property type="match status" value="1"/>
</dbReference>
<keyword evidence="9" id="KW-1185">Reference proteome</keyword>
<reference evidence="6" key="1">
    <citation type="journal article" date="2006" name="Nature">
        <title>Deciphering the evolution and metabolism of an anammox bacterium from a community genome.</title>
        <authorList>
            <person name="Strous M."/>
            <person name="Pelletier E."/>
            <person name="Mangenot S."/>
            <person name="Rattei T."/>
            <person name="Lehner A."/>
            <person name="Taylor M.W."/>
            <person name="Horn M."/>
            <person name="Daims H."/>
            <person name="Bartol-Mavel D."/>
            <person name="Wincker P."/>
            <person name="Barbe V."/>
            <person name="Fonknechten N."/>
            <person name="Vallenet D."/>
            <person name="Segurens B."/>
            <person name="Schenowitz-Truong C."/>
            <person name="Medigue C."/>
            <person name="Collingro A."/>
            <person name="Snel B."/>
            <person name="Dutilh B.E."/>
            <person name="OpDenCamp H.J.M."/>
            <person name="vanDerDrift C."/>
            <person name="Cirpus I."/>
            <person name="vanDePas-Schoonen K.T."/>
            <person name="Harhangi H.R."/>
            <person name="vanNiftrik L."/>
            <person name="Schmid M."/>
            <person name="Keltjens J."/>
            <person name="vanDeVossenberg J."/>
            <person name="Kartal B."/>
            <person name="Meier H."/>
            <person name="Frishman D."/>
            <person name="Huynen M.A."/>
            <person name="Mewes H."/>
            <person name="Weissenbach J."/>
            <person name="Jetten M.S.M."/>
            <person name="Wagner M."/>
            <person name="LePaslier D."/>
        </authorList>
    </citation>
    <scope>NUCLEOTIDE SEQUENCE</scope>
</reference>
<accession>Q1PY10</accession>
<reference evidence="7 10" key="5">
    <citation type="submission" date="2020-02" db="EMBL/GenBank/DDBJ databases">
        <title>Newly sequenced genome of strain CSTR1 showed variability in Candidatus Kuenenia stuttgartiensis genomes.</title>
        <authorList>
            <person name="Ding C."/>
            <person name="Adrian L."/>
        </authorList>
    </citation>
    <scope>NUCLEOTIDE SEQUENCE [LARGE SCALE GENOMIC DNA]</scope>
    <source>
        <strain evidence="7 10">CSTR1</strain>
    </source>
</reference>
<reference evidence="9" key="3">
    <citation type="submission" date="2017-10" db="EMBL/GenBank/DDBJ databases">
        <authorList>
            <person name="Frank J."/>
        </authorList>
    </citation>
    <scope>NUCLEOTIDE SEQUENCE [LARGE SCALE GENOMIC DNA]</scope>
</reference>
<dbReference type="InterPro" id="IPR020843">
    <property type="entry name" value="ER"/>
</dbReference>
<dbReference type="EC" id="1.1.1.1" evidence="6 7"/>
<evidence type="ECO:0000259" key="5">
    <source>
        <dbReference type="SMART" id="SM00829"/>
    </source>
</evidence>
<dbReference type="InterPro" id="IPR011032">
    <property type="entry name" value="GroES-like_sf"/>
</dbReference>
<dbReference type="RefSeq" id="WP_099325117.1">
    <property type="nucleotide sequence ID" value="NZ_CP049055.1"/>
</dbReference>
<dbReference type="Gene3D" id="3.90.180.10">
    <property type="entry name" value="Medium-chain alcohol dehydrogenases, catalytic domain"/>
    <property type="match status" value="1"/>
</dbReference>
<comment type="similarity">
    <text evidence="4">Belongs to the zinc-containing alcohol dehydrogenase family.</text>
</comment>
<dbReference type="PANTHER" id="PTHR43401">
    <property type="entry name" value="L-THREONINE 3-DEHYDROGENASE"/>
    <property type="match status" value="1"/>
</dbReference>
<evidence type="ECO:0000313" key="10">
    <source>
        <dbReference type="Proteomes" id="UP000501926"/>
    </source>
</evidence>
<dbReference type="GO" id="GO:0004022">
    <property type="term" value="F:alcohol dehydrogenase (NAD+) activity"/>
    <property type="evidence" value="ECO:0007669"/>
    <property type="project" value="UniProtKB-EC"/>
</dbReference>
<feature type="domain" description="Enoyl reductase (ER)" evidence="5">
    <location>
        <begin position="8"/>
        <end position="343"/>
    </location>
</feature>
<evidence type="ECO:0000256" key="3">
    <source>
        <dbReference type="ARBA" id="ARBA00023002"/>
    </source>
</evidence>
<dbReference type="SMART" id="SM00829">
    <property type="entry name" value="PKS_ER"/>
    <property type="match status" value="1"/>
</dbReference>
<name>Q1PY10_KUEST</name>
<dbReference type="GO" id="GO:0008270">
    <property type="term" value="F:zinc ion binding"/>
    <property type="evidence" value="ECO:0007669"/>
    <property type="project" value="InterPro"/>
</dbReference>
<evidence type="ECO:0000313" key="8">
    <source>
        <dbReference type="EMBL" id="SOH04399.1"/>
    </source>
</evidence>
<dbReference type="Pfam" id="PF08240">
    <property type="entry name" value="ADH_N"/>
    <property type="match status" value="1"/>
</dbReference>
<evidence type="ECO:0000313" key="7">
    <source>
        <dbReference type="EMBL" id="QII09688.1"/>
    </source>
</evidence>
<evidence type="ECO:0000256" key="2">
    <source>
        <dbReference type="ARBA" id="ARBA00022833"/>
    </source>
</evidence>